<accession>A0A926Z687</accession>
<reference evidence="2" key="1">
    <citation type="journal article" date="2015" name="ISME J.">
        <title>Draft Genome Sequence of Streptomyces incarnatus NRRL8089, which Produces the Nucleoside Antibiotic Sinefungin.</title>
        <authorList>
            <person name="Oshima K."/>
            <person name="Hattori M."/>
            <person name="Shimizu H."/>
            <person name="Fukuda K."/>
            <person name="Nemoto M."/>
            <person name="Inagaki K."/>
            <person name="Tamura T."/>
        </authorList>
    </citation>
    <scope>NUCLEOTIDE SEQUENCE</scope>
    <source>
        <strain evidence="2">FACHB-1277</strain>
    </source>
</reference>
<dbReference type="RefSeq" id="WP_190350792.1">
    <property type="nucleotide sequence ID" value="NZ_JACJPY010000025.1"/>
</dbReference>
<evidence type="ECO:0000259" key="1">
    <source>
        <dbReference type="Pfam" id="PF26343"/>
    </source>
</evidence>
<name>A0A926Z687_9CYAN</name>
<dbReference type="EMBL" id="JACJPY010000025">
    <property type="protein sequence ID" value="MBD2150427.1"/>
    <property type="molecule type" value="Genomic_DNA"/>
</dbReference>
<evidence type="ECO:0000313" key="3">
    <source>
        <dbReference type="Proteomes" id="UP000631421"/>
    </source>
</evidence>
<dbReference type="Proteomes" id="UP000631421">
    <property type="component" value="Unassembled WGS sequence"/>
</dbReference>
<gene>
    <name evidence="2" type="ORF">H6F44_09890</name>
</gene>
<keyword evidence="3" id="KW-1185">Reference proteome</keyword>
<protein>
    <submittedName>
        <fullName evidence="2">PIN domain-containing protein</fullName>
    </submittedName>
</protein>
<dbReference type="AlphaFoldDB" id="A0A926Z687"/>
<dbReference type="Pfam" id="PF26343">
    <property type="entry name" value="VapC50_C"/>
    <property type="match status" value="1"/>
</dbReference>
<evidence type="ECO:0000313" key="2">
    <source>
        <dbReference type="EMBL" id="MBD2150427.1"/>
    </source>
</evidence>
<sequence>MASQPTILYDACVLYPAPLRDLLVQIATSDICKARWTNLIHDEWIRNVLKNRPDLTLEQLTRTRDKMNSHVRGCLVTDFEWLVPSLELPDLDDRHILAAAIACEASQIITFNLRDFPKTILDSYKIVALHPDEFIASLIELKPITMLYQVETVRKRLLYPPKNFDEYLEILLKQGLPLSVSMLKELQNAQNIM</sequence>
<organism evidence="2 3">
    <name type="scientific">Pseudanabaena cinerea FACHB-1277</name>
    <dbReference type="NCBI Taxonomy" id="2949581"/>
    <lineage>
        <taxon>Bacteria</taxon>
        <taxon>Bacillati</taxon>
        <taxon>Cyanobacteriota</taxon>
        <taxon>Cyanophyceae</taxon>
        <taxon>Pseudanabaenales</taxon>
        <taxon>Pseudanabaenaceae</taxon>
        <taxon>Pseudanabaena</taxon>
        <taxon>Pseudanabaena cinerea</taxon>
    </lineage>
</organism>
<comment type="caution">
    <text evidence="2">The sequence shown here is derived from an EMBL/GenBank/DDBJ whole genome shotgun (WGS) entry which is preliminary data.</text>
</comment>
<proteinExistence type="predicted"/>
<dbReference type="InterPro" id="IPR058652">
    <property type="entry name" value="VapC50_C"/>
</dbReference>
<reference evidence="2" key="2">
    <citation type="submission" date="2020-08" db="EMBL/GenBank/DDBJ databases">
        <authorList>
            <person name="Chen M."/>
            <person name="Teng W."/>
            <person name="Zhao L."/>
            <person name="Hu C."/>
            <person name="Zhou Y."/>
            <person name="Han B."/>
            <person name="Song L."/>
            <person name="Shu W."/>
        </authorList>
    </citation>
    <scope>NUCLEOTIDE SEQUENCE</scope>
    <source>
        <strain evidence="2">FACHB-1277</strain>
    </source>
</reference>
<feature type="domain" description="VapC50 C-terminal" evidence="1">
    <location>
        <begin position="131"/>
        <end position="184"/>
    </location>
</feature>